<evidence type="ECO:0000313" key="1">
    <source>
        <dbReference type="EMBL" id="KAI9905193.1"/>
    </source>
</evidence>
<keyword evidence="2" id="KW-1185">Reference proteome</keyword>
<gene>
    <name evidence="1" type="ORF">PsorP6_013752</name>
</gene>
<organism evidence="1 2">
    <name type="scientific">Peronosclerospora sorghi</name>
    <dbReference type="NCBI Taxonomy" id="230839"/>
    <lineage>
        <taxon>Eukaryota</taxon>
        <taxon>Sar</taxon>
        <taxon>Stramenopiles</taxon>
        <taxon>Oomycota</taxon>
        <taxon>Peronosporomycetes</taxon>
        <taxon>Peronosporales</taxon>
        <taxon>Peronosporaceae</taxon>
        <taxon>Peronosclerospora</taxon>
    </lineage>
</organism>
<dbReference type="EMBL" id="CM047588">
    <property type="protein sequence ID" value="KAI9905193.1"/>
    <property type="molecule type" value="Genomic_DNA"/>
</dbReference>
<name>A0ACC0VHH7_9STRA</name>
<proteinExistence type="predicted"/>
<reference evidence="1 2" key="1">
    <citation type="journal article" date="2022" name="bioRxiv">
        <title>The genome of the oomycete Peronosclerospora sorghi, a cosmopolitan pathogen of maize and sorghum, is inflated with dispersed pseudogenes.</title>
        <authorList>
            <person name="Fletcher K."/>
            <person name="Martin F."/>
            <person name="Isakeit T."/>
            <person name="Cavanaugh K."/>
            <person name="Magill C."/>
            <person name="Michelmore R."/>
        </authorList>
    </citation>
    <scope>NUCLEOTIDE SEQUENCE [LARGE SCALE GENOMIC DNA]</scope>
    <source>
        <strain evidence="1">P6</strain>
    </source>
</reference>
<protein>
    <submittedName>
        <fullName evidence="1">Uncharacterized protein</fullName>
    </submittedName>
</protein>
<sequence>MTTFLEDMGGFVFDRMRHAEEESMENLARNLSKGLLNLIAGLDEVVAERNSLNGVSLDVLPPVLPHELVTMNGRAFTAIVSTQSEHLDARWAPSSAEATMEYIETEFRDLRNAYCD</sequence>
<evidence type="ECO:0000313" key="2">
    <source>
        <dbReference type="Proteomes" id="UP001163321"/>
    </source>
</evidence>
<dbReference type="Proteomes" id="UP001163321">
    <property type="component" value="Chromosome 9"/>
</dbReference>
<accession>A0ACC0VHH7</accession>
<comment type="caution">
    <text evidence="1">The sequence shown here is derived from an EMBL/GenBank/DDBJ whole genome shotgun (WGS) entry which is preliminary data.</text>
</comment>